<dbReference type="RefSeq" id="WP_190055932.1">
    <property type="nucleotide sequence ID" value="NZ_BMWH01000002.1"/>
</dbReference>
<organism evidence="1 2">
    <name type="scientific">Streptomyces echinoruber</name>
    <dbReference type="NCBI Taxonomy" id="68898"/>
    <lineage>
        <taxon>Bacteria</taxon>
        <taxon>Bacillati</taxon>
        <taxon>Actinomycetota</taxon>
        <taxon>Actinomycetes</taxon>
        <taxon>Kitasatosporales</taxon>
        <taxon>Streptomycetaceae</taxon>
        <taxon>Streptomyces</taxon>
    </lineage>
</organism>
<comment type="caution">
    <text evidence="1">The sequence shown here is derived from an EMBL/GenBank/DDBJ whole genome shotgun (WGS) entry which is preliminary data.</text>
</comment>
<dbReference type="AlphaFoldDB" id="A0A918V7P9"/>
<accession>A0A918V7P9</accession>
<name>A0A918V7P9_9ACTN</name>
<dbReference type="EMBL" id="BMWH01000002">
    <property type="protein sequence ID" value="GGZ73343.1"/>
    <property type="molecule type" value="Genomic_DNA"/>
</dbReference>
<keyword evidence="2" id="KW-1185">Reference proteome</keyword>
<protein>
    <submittedName>
        <fullName evidence="1">Uncharacterized protein</fullName>
    </submittedName>
</protein>
<evidence type="ECO:0000313" key="1">
    <source>
        <dbReference type="EMBL" id="GGZ73343.1"/>
    </source>
</evidence>
<sequence>MARCQCGGGGCNCVVIAGENTDVTGSGSPANPYVVNAETNCGQVRTCIAAGPGLDYDPATGIVSADLSEQAGNNLILAPDGGLFVPTGAATVSAGCGLTGNGSASNPIRVATGSWPYECDLDTLASGVYCDSTGVLRSEPPARARFQQNTLNNTLASPALVPTVSEQQVATLQLSIVNPDPCRDALCLLFQEVDIDLTLPPNSGGMYGIDTDDMVHLGNTGSGTITGTHAQVNKLTNLTLTAGETSTHTMSIVMGRGSGSARYSRIQATLRAWVISLPTA</sequence>
<dbReference type="Proteomes" id="UP000623010">
    <property type="component" value="Unassembled WGS sequence"/>
</dbReference>
<gene>
    <name evidence="1" type="ORF">GCM10010389_08690</name>
</gene>
<proteinExistence type="predicted"/>
<reference evidence="1" key="2">
    <citation type="submission" date="2020-09" db="EMBL/GenBank/DDBJ databases">
        <authorList>
            <person name="Sun Q."/>
            <person name="Ohkuma M."/>
        </authorList>
    </citation>
    <scope>NUCLEOTIDE SEQUENCE</scope>
    <source>
        <strain evidence="1">JCM 5016</strain>
    </source>
</reference>
<reference evidence="1" key="1">
    <citation type="journal article" date="2014" name="Int. J. Syst. Evol. Microbiol.">
        <title>Complete genome sequence of Corynebacterium casei LMG S-19264T (=DSM 44701T), isolated from a smear-ripened cheese.</title>
        <authorList>
            <consortium name="US DOE Joint Genome Institute (JGI-PGF)"/>
            <person name="Walter F."/>
            <person name="Albersmeier A."/>
            <person name="Kalinowski J."/>
            <person name="Ruckert C."/>
        </authorList>
    </citation>
    <scope>NUCLEOTIDE SEQUENCE</scope>
    <source>
        <strain evidence="1">JCM 5016</strain>
    </source>
</reference>
<evidence type="ECO:0000313" key="2">
    <source>
        <dbReference type="Proteomes" id="UP000623010"/>
    </source>
</evidence>